<protein>
    <submittedName>
        <fullName evidence="11">G protein-coupled receptor 31</fullName>
    </submittedName>
</protein>
<feature type="transmembrane region" description="Helical" evidence="9">
    <location>
        <begin position="222"/>
        <end position="248"/>
    </location>
</feature>
<dbReference type="PANTHER" id="PTHR46048">
    <property type="entry name" value="HYDROXYCARBOXYLIC ACID RECEPTOR 2"/>
    <property type="match status" value="1"/>
</dbReference>
<dbReference type="InterPro" id="IPR017452">
    <property type="entry name" value="GPCR_Rhodpsn_7TM"/>
</dbReference>
<dbReference type="FunCoup" id="F7EI33">
    <property type="interactions" value="216"/>
</dbReference>
<dbReference type="PROSITE" id="PS50262">
    <property type="entry name" value="G_PROTEIN_RECEP_F1_2"/>
    <property type="match status" value="1"/>
</dbReference>
<keyword evidence="7 8" id="KW-0807">Transducer</keyword>
<feature type="domain" description="G-protein coupled receptors family 1 profile" evidence="10">
    <location>
        <begin position="31"/>
        <end position="282"/>
    </location>
</feature>
<evidence type="ECO:0000256" key="6">
    <source>
        <dbReference type="ARBA" id="ARBA00023170"/>
    </source>
</evidence>
<keyword evidence="4 8" id="KW-0297">G-protein coupled receptor</keyword>
<feature type="transmembrane region" description="Helical" evidence="9">
    <location>
        <begin position="52"/>
        <end position="77"/>
    </location>
</feature>
<dbReference type="OMA" id="CLPIKAH"/>
<gene>
    <name evidence="11" type="primary">GPR31</name>
</gene>
<dbReference type="GO" id="GO:0045125">
    <property type="term" value="F:bioactive lipid receptor activity"/>
    <property type="evidence" value="ECO:0000318"/>
    <property type="project" value="GO_Central"/>
</dbReference>
<dbReference type="Proteomes" id="UP000002280">
    <property type="component" value="Chromosome 2"/>
</dbReference>
<keyword evidence="5 9" id="KW-0472">Membrane</keyword>
<dbReference type="STRING" id="13616.ENSMODP00000007582"/>
<dbReference type="InParanoid" id="F7EI33"/>
<feature type="transmembrane region" description="Helical" evidence="9">
    <location>
        <begin position="177"/>
        <end position="201"/>
    </location>
</feature>
<evidence type="ECO:0000259" key="10">
    <source>
        <dbReference type="PROSITE" id="PS50262"/>
    </source>
</evidence>
<dbReference type="InterPro" id="IPR000276">
    <property type="entry name" value="GPCR_Rhodpsn"/>
</dbReference>
<evidence type="ECO:0000256" key="7">
    <source>
        <dbReference type="ARBA" id="ARBA00023224"/>
    </source>
</evidence>
<proteinExistence type="inferred from homology"/>
<evidence type="ECO:0000256" key="4">
    <source>
        <dbReference type="ARBA" id="ARBA00023040"/>
    </source>
</evidence>
<keyword evidence="6 8" id="KW-0675">Receptor</keyword>
<reference evidence="11 12" key="1">
    <citation type="journal article" date="2007" name="Nature">
        <title>Genome of the marsupial Monodelphis domestica reveals innovation in non-coding sequences.</title>
        <authorList>
            <person name="Mikkelsen T.S."/>
            <person name="Wakefield M.J."/>
            <person name="Aken B."/>
            <person name="Amemiya C.T."/>
            <person name="Chang J.L."/>
            <person name="Duke S."/>
            <person name="Garber M."/>
            <person name="Gentles A.J."/>
            <person name="Goodstadt L."/>
            <person name="Heger A."/>
            <person name="Jurka J."/>
            <person name="Kamal M."/>
            <person name="Mauceli E."/>
            <person name="Searle S.M."/>
            <person name="Sharpe T."/>
            <person name="Baker M.L."/>
            <person name="Batzer M.A."/>
            <person name="Benos P.V."/>
            <person name="Belov K."/>
            <person name="Clamp M."/>
            <person name="Cook A."/>
            <person name="Cuff J."/>
            <person name="Das R."/>
            <person name="Davidow L."/>
            <person name="Deakin J.E."/>
            <person name="Fazzari M.J."/>
            <person name="Glass J.L."/>
            <person name="Grabherr M."/>
            <person name="Greally J.M."/>
            <person name="Gu W."/>
            <person name="Hore T.A."/>
            <person name="Huttley G.A."/>
            <person name="Kleber M."/>
            <person name="Jirtle R.L."/>
            <person name="Koina E."/>
            <person name="Lee J.T."/>
            <person name="Mahony S."/>
            <person name="Marra M.A."/>
            <person name="Miller R.D."/>
            <person name="Nicholls R.D."/>
            <person name="Oda M."/>
            <person name="Papenfuss A.T."/>
            <person name="Parra Z.E."/>
            <person name="Pollock D.D."/>
            <person name="Ray D.A."/>
            <person name="Schein J.E."/>
            <person name="Speed T.P."/>
            <person name="Thompson K."/>
            <person name="VandeBerg J.L."/>
            <person name="Wade C.M."/>
            <person name="Walker J.A."/>
            <person name="Waters P.D."/>
            <person name="Webber C."/>
            <person name="Weidman J.R."/>
            <person name="Xie X."/>
            <person name="Zody M.C."/>
            <person name="Baldwin J."/>
            <person name="Abdouelleil A."/>
            <person name="Abdulkadir J."/>
            <person name="Abebe A."/>
            <person name="Abera B."/>
            <person name="Abreu J."/>
            <person name="Acer S.C."/>
            <person name="Aftuck L."/>
            <person name="Alexander A."/>
            <person name="An P."/>
            <person name="Anderson E."/>
            <person name="Anderson S."/>
            <person name="Arachi H."/>
            <person name="Azer M."/>
            <person name="Bachantsang P."/>
            <person name="Barry A."/>
            <person name="Bayul T."/>
            <person name="Berlin A."/>
            <person name="Bessette D."/>
            <person name="Bloom T."/>
            <person name="Bloom T."/>
            <person name="Boguslavskiy L."/>
            <person name="Bonnet C."/>
            <person name="Boukhgalter B."/>
            <person name="Bourzgui I."/>
            <person name="Brown A."/>
            <person name="Cahill P."/>
            <person name="Channer S."/>
            <person name="Cheshatsang Y."/>
            <person name="Chuda L."/>
            <person name="Citroen M."/>
            <person name="Collymore A."/>
            <person name="Cooke P."/>
            <person name="Costello M."/>
            <person name="D'Aco K."/>
            <person name="Daza R."/>
            <person name="De Haan G."/>
            <person name="DeGray S."/>
            <person name="DeMaso C."/>
            <person name="Dhargay N."/>
            <person name="Dooley K."/>
            <person name="Dooley E."/>
            <person name="Doricent M."/>
            <person name="Dorje P."/>
            <person name="Dorjee K."/>
            <person name="Dupes A."/>
            <person name="Elong R."/>
            <person name="Falk J."/>
            <person name="Farina A."/>
            <person name="Faro S."/>
            <person name="Ferguson D."/>
            <person name="Fisher S."/>
            <person name="Foley C.D."/>
            <person name="Franke A."/>
            <person name="Friedrich D."/>
            <person name="Gadbois L."/>
            <person name="Gearin G."/>
            <person name="Gearin C.R."/>
            <person name="Giannoukos G."/>
            <person name="Goode T."/>
            <person name="Graham J."/>
            <person name="Grandbois E."/>
            <person name="Grewal S."/>
            <person name="Gyaltsen K."/>
            <person name="Hafez N."/>
            <person name="Hagos B."/>
            <person name="Hall J."/>
            <person name="Henson C."/>
            <person name="Hollinger A."/>
            <person name="Honan T."/>
            <person name="Huard M.D."/>
            <person name="Hughes L."/>
            <person name="Hurhula B."/>
            <person name="Husby M.E."/>
            <person name="Kamat A."/>
            <person name="Kanga B."/>
            <person name="Kashin S."/>
            <person name="Khazanovich D."/>
            <person name="Kisner P."/>
            <person name="Lance K."/>
            <person name="Lara M."/>
            <person name="Lee W."/>
            <person name="Lennon N."/>
            <person name="Letendre F."/>
            <person name="LeVine R."/>
            <person name="Lipovsky A."/>
            <person name="Liu X."/>
            <person name="Liu J."/>
            <person name="Liu S."/>
            <person name="Lokyitsang T."/>
            <person name="Lokyitsang Y."/>
            <person name="Lubonja R."/>
            <person name="Lui A."/>
            <person name="MacDonald P."/>
            <person name="Magnisalis V."/>
            <person name="Maru K."/>
            <person name="Matthews C."/>
            <person name="McCusker W."/>
            <person name="McDonough S."/>
            <person name="Mehta T."/>
            <person name="Meldrim J."/>
            <person name="Meneus L."/>
            <person name="Mihai O."/>
            <person name="Mihalev A."/>
            <person name="Mihova T."/>
            <person name="Mittelman R."/>
            <person name="Mlenga V."/>
            <person name="Montmayeur A."/>
            <person name="Mulrain L."/>
            <person name="Navidi A."/>
            <person name="Naylor J."/>
            <person name="Negash T."/>
            <person name="Nguyen T."/>
            <person name="Nguyen N."/>
            <person name="Nicol R."/>
            <person name="Norbu C."/>
            <person name="Norbu N."/>
            <person name="Novod N."/>
            <person name="O'Neill B."/>
            <person name="Osman S."/>
            <person name="Markiewicz E."/>
            <person name="Oyono O.L."/>
            <person name="Patti C."/>
            <person name="Phunkhang P."/>
            <person name="Pierre F."/>
            <person name="Priest M."/>
            <person name="Raghuraman S."/>
            <person name="Rege F."/>
            <person name="Reyes R."/>
            <person name="Rise C."/>
            <person name="Rogov P."/>
            <person name="Ross K."/>
            <person name="Ryan E."/>
            <person name="Settipalli S."/>
            <person name="Shea T."/>
            <person name="Sherpa N."/>
            <person name="Shi L."/>
            <person name="Shih D."/>
            <person name="Sparrow T."/>
            <person name="Spaulding J."/>
            <person name="Stalker J."/>
            <person name="Stange-Thomann N."/>
            <person name="Stavropoulos S."/>
            <person name="Stone C."/>
            <person name="Strader C."/>
            <person name="Tesfaye S."/>
            <person name="Thomson T."/>
            <person name="Thoulutsang Y."/>
            <person name="Thoulutsang D."/>
            <person name="Topham K."/>
            <person name="Topping I."/>
            <person name="Tsamla T."/>
            <person name="Vassiliev H."/>
            <person name="Vo A."/>
            <person name="Wangchuk T."/>
            <person name="Wangdi T."/>
            <person name="Weiand M."/>
            <person name="Wilkinson J."/>
            <person name="Wilson A."/>
            <person name="Yadav S."/>
            <person name="Young G."/>
            <person name="Yu Q."/>
            <person name="Zembek L."/>
            <person name="Zhong D."/>
            <person name="Zimmer A."/>
            <person name="Zwirko Z."/>
            <person name="Jaffe D.B."/>
            <person name="Alvarez P."/>
            <person name="Brockman W."/>
            <person name="Butler J."/>
            <person name="Chin C."/>
            <person name="Gnerre S."/>
            <person name="MacCallum I."/>
            <person name="Graves J.A."/>
            <person name="Ponting C.P."/>
            <person name="Breen M."/>
            <person name="Samollow P.B."/>
            <person name="Lander E.S."/>
            <person name="Lindblad-Toh K."/>
        </authorList>
    </citation>
    <scope>NUCLEOTIDE SEQUENCE [LARGE SCALE GENOMIC DNA]</scope>
</reference>
<dbReference type="PRINTS" id="PR00237">
    <property type="entry name" value="GPCRRHODOPSN"/>
</dbReference>
<dbReference type="Bgee" id="ENSMODG00000006120">
    <property type="expression patterns" value="Expressed in liver and 3 other cell types or tissues"/>
</dbReference>
<dbReference type="Pfam" id="PF00001">
    <property type="entry name" value="7tm_1"/>
    <property type="match status" value="1"/>
</dbReference>
<evidence type="ECO:0000256" key="1">
    <source>
        <dbReference type="ARBA" id="ARBA00004141"/>
    </source>
</evidence>
<dbReference type="GO" id="GO:0005886">
    <property type="term" value="C:plasma membrane"/>
    <property type="evidence" value="ECO:0007669"/>
    <property type="project" value="Ensembl"/>
</dbReference>
<feature type="transmembrane region" description="Helical" evidence="9">
    <location>
        <begin position="89"/>
        <end position="109"/>
    </location>
</feature>
<dbReference type="PROSITE" id="PS00237">
    <property type="entry name" value="G_PROTEIN_RECEP_F1_1"/>
    <property type="match status" value="1"/>
</dbReference>
<evidence type="ECO:0000256" key="5">
    <source>
        <dbReference type="ARBA" id="ARBA00023136"/>
    </source>
</evidence>
<dbReference type="PANTHER" id="PTHR46048:SF7">
    <property type="entry name" value="12-(S)-HYDROXY-5,8,10,14-EICOSATETRAENOIC ACID RECEPTOR"/>
    <property type="match status" value="1"/>
</dbReference>
<keyword evidence="2 8" id="KW-0812">Transmembrane</keyword>
<dbReference type="Ensembl" id="ENSMODT00000007735.3">
    <property type="protein sequence ID" value="ENSMODP00000007582.3"/>
    <property type="gene ID" value="ENSMODG00000006120.3"/>
</dbReference>
<evidence type="ECO:0000256" key="8">
    <source>
        <dbReference type="RuleBase" id="RU000688"/>
    </source>
</evidence>
<name>F7EI33_MONDO</name>
<dbReference type="HOGENOM" id="CLU_009579_8_2_1"/>
<dbReference type="Gene3D" id="1.20.1070.10">
    <property type="entry name" value="Rhodopsin 7-helix transmembrane proteins"/>
    <property type="match status" value="1"/>
</dbReference>
<dbReference type="KEGG" id="mdo:100032621"/>
<organism evidence="11 12">
    <name type="scientific">Monodelphis domestica</name>
    <name type="common">Gray short-tailed opossum</name>
    <dbReference type="NCBI Taxonomy" id="13616"/>
    <lineage>
        <taxon>Eukaryota</taxon>
        <taxon>Metazoa</taxon>
        <taxon>Chordata</taxon>
        <taxon>Craniata</taxon>
        <taxon>Vertebrata</taxon>
        <taxon>Euteleostomi</taxon>
        <taxon>Mammalia</taxon>
        <taxon>Metatheria</taxon>
        <taxon>Didelphimorphia</taxon>
        <taxon>Didelphidae</taxon>
        <taxon>Monodelphis</taxon>
    </lineage>
</organism>
<dbReference type="eggNOG" id="KOG3656">
    <property type="taxonomic scope" value="Eukaryota"/>
</dbReference>
<dbReference type="AlphaFoldDB" id="F7EI33"/>
<evidence type="ECO:0000313" key="12">
    <source>
        <dbReference type="Proteomes" id="UP000002280"/>
    </source>
</evidence>
<dbReference type="InterPro" id="IPR051893">
    <property type="entry name" value="HCARs"/>
</dbReference>
<dbReference type="GO" id="GO:0050728">
    <property type="term" value="P:negative regulation of inflammatory response"/>
    <property type="evidence" value="ECO:0000318"/>
    <property type="project" value="GO_Central"/>
</dbReference>
<comment type="similarity">
    <text evidence="8">Belongs to the G-protein coupled receptor 1 family.</text>
</comment>
<dbReference type="CDD" id="cd15199">
    <property type="entry name" value="7tmA_GPR31"/>
    <property type="match status" value="1"/>
</dbReference>
<accession>F7EI33</accession>
<sequence>MAPINCSLQDSLVEISIASLLILEFALGLMGNAIALWTFISHLKVWKPYAVYLLNLVIADLLLSVCLPFQISFYLMHKKWELGPAACRILIFLVSLSRTSGIAFLTAVAMDRYLRVVHPRFKINSFSTQAAKIISVFVWLLVVGLAHPVLVAPKIEKNTTECPSFSPMEDLTFSNTWQEAVICFQFLLPFSLILFCNIRIIKRLQQRLLDQDKQPKLQRSMALVTIVVVFFGICFLPSFLARILMAIFQRSESCWILQVMVHTCDITNCFTYLNSVLNPIVYCFSNPVFRYSYRKVFSTLRGRQKESQPQCSDRKDSCYTVESNGFHVKRTWV</sequence>
<feature type="transmembrane region" description="Helical" evidence="9">
    <location>
        <begin position="17"/>
        <end position="40"/>
    </location>
</feature>
<keyword evidence="3 9" id="KW-1133">Transmembrane helix</keyword>
<evidence type="ECO:0000256" key="3">
    <source>
        <dbReference type="ARBA" id="ARBA00022989"/>
    </source>
</evidence>
<dbReference type="GO" id="GO:0050544">
    <property type="term" value="F:arachidonate binding"/>
    <property type="evidence" value="ECO:0007669"/>
    <property type="project" value="Ensembl"/>
</dbReference>
<evidence type="ECO:0000256" key="2">
    <source>
        <dbReference type="ARBA" id="ARBA00022692"/>
    </source>
</evidence>
<reference evidence="11" key="3">
    <citation type="submission" date="2025-09" db="UniProtKB">
        <authorList>
            <consortium name="Ensembl"/>
        </authorList>
    </citation>
    <scope>IDENTIFICATION</scope>
</reference>
<dbReference type="GeneTree" id="ENSGT01140000282516"/>
<feature type="transmembrane region" description="Helical" evidence="9">
    <location>
        <begin position="130"/>
        <end position="150"/>
    </location>
</feature>
<comment type="subcellular location">
    <subcellularLocation>
        <location evidence="1">Membrane</location>
        <topology evidence="1">Multi-pass membrane protein</topology>
    </subcellularLocation>
</comment>
<dbReference type="GO" id="GO:0010447">
    <property type="term" value="P:response to acidic pH"/>
    <property type="evidence" value="ECO:0007669"/>
    <property type="project" value="Ensembl"/>
</dbReference>
<dbReference type="SUPFAM" id="SSF81321">
    <property type="entry name" value="Family A G protein-coupled receptor-like"/>
    <property type="match status" value="1"/>
</dbReference>
<keyword evidence="12" id="KW-1185">Reference proteome</keyword>
<evidence type="ECO:0000313" key="11">
    <source>
        <dbReference type="Ensembl" id="ENSMODP00000007582.3"/>
    </source>
</evidence>
<evidence type="ECO:0000256" key="9">
    <source>
        <dbReference type="SAM" id="Phobius"/>
    </source>
</evidence>
<reference evidence="11" key="2">
    <citation type="submission" date="2025-08" db="UniProtKB">
        <authorList>
            <consortium name="Ensembl"/>
        </authorList>
    </citation>
    <scope>IDENTIFICATION</scope>
</reference>